<feature type="region of interest" description="Disordered" evidence="1">
    <location>
        <begin position="148"/>
        <end position="169"/>
    </location>
</feature>
<evidence type="ECO:0000313" key="3">
    <source>
        <dbReference type="Proteomes" id="UP000623467"/>
    </source>
</evidence>
<dbReference type="EMBL" id="JACAZH010000009">
    <property type="protein sequence ID" value="KAF7359428.1"/>
    <property type="molecule type" value="Genomic_DNA"/>
</dbReference>
<name>A0A8H7D5D8_9AGAR</name>
<gene>
    <name evidence="2" type="ORF">MSAN_01285400</name>
</gene>
<keyword evidence="3" id="KW-1185">Reference proteome</keyword>
<evidence type="ECO:0000256" key="1">
    <source>
        <dbReference type="SAM" id="MobiDB-lite"/>
    </source>
</evidence>
<accession>A0A8H7D5D8</accession>
<dbReference type="Proteomes" id="UP000623467">
    <property type="component" value="Unassembled WGS sequence"/>
</dbReference>
<protein>
    <submittedName>
        <fullName evidence="2">Uncharacterized protein</fullName>
    </submittedName>
</protein>
<organism evidence="2 3">
    <name type="scientific">Mycena sanguinolenta</name>
    <dbReference type="NCBI Taxonomy" id="230812"/>
    <lineage>
        <taxon>Eukaryota</taxon>
        <taxon>Fungi</taxon>
        <taxon>Dikarya</taxon>
        <taxon>Basidiomycota</taxon>
        <taxon>Agaricomycotina</taxon>
        <taxon>Agaricomycetes</taxon>
        <taxon>Agaricomycetidae</taxon>
        <taxon>Agaricales</taxon>
        <taxon>Marasmiineae</taxon>
        <taxon>Mycenaceae</taxon>
        <taxon>Mycena</taxon>
    </lineage>
</organism>
<sequence>MSAAGPQEQAQTVPTVEPERVASPTPSAKKRFSALQQLKKLGGKLKKSKKADAIPEDSAPAVEIEEDIERVDVVGELDIAKPPAPATLAEHIRTVVSLFARASKPTPRPAAIHTKDEKLISLLSNPEVMNGSPDDGRISVWEALNALSAPKRQTPPGSNDTPAPGDDEQIQGDVMLYCPLHPTEDSTVQLAETQTVEVPLTHKDSLWQSRWNLLWSWTLGLMSPSTPKTKLVTKWVPSTTQVSFQALWWGYRMYLPPPVMAHLTSDEAETVKIATTITAVLTWFLAHVDTSSIPPPLLPAFLVLQKLGPYAGYIGTFISWIWGTVTNADKGNGVVLTATWVLPVVLIPSAIKAPDASASAAPPTTASVAA</sequence>
<comment type="caution">
    <text evidence="2">The sequence shown here is derived from an EMBL/GenBank/DDBJ whole genome shotgun (WGS) entry which is preliminary data.</text>
</comment>
<feature type="region of interest" description="Disordered" evidence="1">
    <location>
        <begin position="1"/>
        <end position="30"/>
    </location>
</feature>
<dbReference type="OrthoDB" id="3247214at2759"/>
<reference evidence="2" key="1">
    <citation type="submission" date="2020-05" db="EMBL/GenBank/DDBJ databases">
        <title>Mycena genomes resolve the evolution of fungal bioluminescence.</title>
        <authorList>
            <person name="Tsai I.J."/>
        </authorList>
    </citation>
    <scope>NUCLEOTIDE SEQUENCE</scope>
    <source>
        <strain evidence="2">160909Yilan</strain>
    </source>
</reference>
<dbReference type="AlphaFoldDB" id="A0A8H7D5D8"/>
<evidence type="ECO:0000313" key="2">
    <source>
        <dbReference type="EMBL" id="KAF7359428.1"/>
    </source>
</evidence>
<proteinExistence type="predicted"/>